<keyword evidence="2" id="KW-1185">Reference proteome</keyword>
<dbReference type="HOGENOM" id="CLU_1961284_0_0_1"/>
<dbReference type="Proteomes" id="UP000053259">
    <property type="component" value="Unassembled WGS sequence"/>
</dbReference>
<reference evidence="1 2" key="1">
    <citation type="submission" date="2015-01" db="EMBL/GenBank/DDBJ databases">
        <title>The Genome Sequence of Ochroconis gallopava CBS43764.</title>
        <authorList>
            <consortium name="The Broad Institute Genomics Platform"/>
            <person name="Cuomo C."/>
            <person name="de Hoog S."/>
            <person name="Gorbushina A."/>
            <person name="Stielow B."/>
            <person name="Teixiera M."/>
            <person name="Abouelleil A."/>
            <person name="Chapman S.B."/>
            <person name="Priest M."/>
            <person name="Young S.K."/>
            <person name="Wortman J."/>
            <person name="Nusbaum C."/>
            <person name="Birren B."/>
        </authorList>
    </citation>
    <scope>NUCLEOTIDE SEQUENCE [LARGE SCALE GENOMIC DNA]</scope>
    <source>
        <strain evidence="1 2">CBS 43764</strain>
    </source>
</reference>
<dbReference type="InParanoid" id="A0A0D2B7W6"/>
<proteinExistence type="predicted"/>
<gene>
    <name evidence="1" type="ORF">PV09_02179</name>
</gene>
<sequence>MWAIHHLSHARATSKRTLGLDARDLCAPTHKAGSWMSKHYSLCSSSPWHAFASAKPVFWHHVACGRLAGKAAVVRRQCCVSRETGLIGRPPQFFLDHTDTRRIIEPSRSALQWHGSSLLVLIIGASFD</sequence>
<protein>
    <submittedName>
        <fullName evidence="1">Uncharacterized protein</fullName>
    </submittedName>
</protein>
<dbReference type="GeneID" id="27310152"/>
<name>A0A0D2B7W6_9PEZI</name>
<dbReference type="RefSeq" id="XP_016217198.1">
    <property type="nucleotide sequence ID" value="XM_016355182.1"/>
</dbReference>
<evidence type="ECO:0000313" key="2">
    <source>
        <dbReference type="Proteomes" id="UP000053259"/>
    </source>
</evidence>
<dbReference type="VEuPathDB" id="FungiDB:PV09_02179"/>
<dbReference type="EMBL" id="KN847533">
    <property type="protein sequence ID" value="KIW07329.1"/>
    <property type="molecule type" value="Genomic_DNA"/>
</dbReference>
<dbReference type="AlphaFoldDB" id="A0A0D2B7W6"/>
<accession>A0A0D2B7W6</accession>
<evidence type="ECO:0000313" key="1">
    <source>
        <dbReference type="EMBL" id="KIW07329.1"/>
    </source>
</evidence>
<organism evidence="1 2">
    <name type="scientific">Verruconis gallopava</name>
    <dbReference type="NCBI Taxonomy" id="253628"/>
    <lineage>
        <taxon>Eukaryota</taxon>
        <taxon>Fungi</taxon>
        <taxon>Dikarya</taxon>
        <taxon>Ascomycota</taxon>
        <taxon>Pezizomycotina</taxon>
        <taxon>Dothideomycetes</taxon>
        <taxon>Pleosporomycetidae</taxon>
        <taxon>Venturiales</taxon>
        <taxon>Sympoventuriaceae</taxon>
        <taxon>Verruconis</taxon>
    </lineage>
</organism>